<evidence type="ECO:0000313" key="1">
    <source>
        <dbReference type="EMBL" id="EOR96499.1"/>
    </source>
</evidence>
<reference evidence="1 2" key="1">
    <citation type="journal article" date="2013" name="Genome Announc.">
        <title>Draft Genome Sequence of Arcticibacter svalbardensis Strain MN12-7T, a Member of the Family Sphingobacteriaceae Isolated from an Arctic Soil Sample.</title>
        <authorList>
            <person name="Shivaji S."/>
            <person name="Ara S."/>
            <person name="Prasad S."/>
            <person name="Manasa B.P."/>
            <person name="Begum Z."/>
            <person name="Singh A."/>
            <person name="Kumar Pinnaka A."/>
        </authorList>
    </citation>
    <scope>NUCLEOTIDE SEQUENCE [LARGE SCALE GENOMIC DNA]</scope>
    <source>
        <strain evidence="1 2">MN12-7</strain>
    </source>
</reference>
<comment type="caution">
    <text evidence="1">The sequence shown here is derived from an EMBL/GenBank/DDBJ whole genome shotgun (WGS) entry which is preliminary data.</text>
</comment>
<evidence type="ECO:0000313" key="2">
    <source>
        <dbReference type="Proteomes" id="UP000014174"/>
    </source>
</evidence>
<dbReference type="RefSeq" id="WP_016193534.1">
    <property type="nucleotide sequence ID" value="NZ_AQPN01000010.1"/>
</dbReference>
<proteinExistence type="predicted"/>
<name>R9H5P9_9SPHI</name>
<dbReference type="SUPFAM" id="SSF55874">
    <property type="entry name" value="ATPase domain of HSP90 chaperone/DNA topoisomerase II/histidine kinase"/>
    <property type="match status" value="1"/>
</dbReference>
<dbReference type="AlphaFoldDB" id="R9H5P9"/>
<dbReference type="OrthoDB" id="838909at2"/>
<dbReference type="STRING" id="1150600.ADIARSV_0283"/>
<dbReference type="EMBL" id="AQPN01000010">
    <property type="protein sequence ID" value="EOR96499.1"/>
    <property type="molecule type" value="Genomic_DNA"/>
</dbReference>
<sequence>MKKIYTVSKYKLWHKRRIVKLSRKKKARKNCHYGIINGIVKQDTQSTRDKSGLILAPEDFRLIENPEGCLAFFKSIRNPNNAVITSNVKIVKISLRNVQKIDYATISVFLSISDSLKINQIVLHGDFPVKEECKAFMIESGFLDHMFTTKKKRFASSQKSNLIFFEKGTGVLSKNDNMRIGDLIKNVVYYLTGESKHFKPVKTILLEICGNSIEHACTEKKQWLLGVKYEKDKVVFTVTDIGKGILETLHKKFKVAFADILMFNDNVEVLRGAFKQKYGSTTQELNRNKGLPAVREYSDNGTILNLIVLTNDVLLHFQNSSISRAFNNNSPKFKGTMYHWEMTKECIVKTYKDNYDN</sequence>
<protein>
    <submittedName>
        <fullName evidence="1">Putative membrane protein</fullName>
    </submittedName>
</protein>
<dbReference type="InterPro" id="IPR036890">
    <property type="entry name" value="HATPase_C_sf"/>
</dbReference>
<gene>
    <name evidence="1" type="ORF">ADIARSV_0283</name>
</gene>
<organism evidence="1 2">
    <name type="scientific">Arcticibacter svalbardensis MN12-7</name>
    <dbReference type="NCBI Taxonomy" id="1150600"/>
    <lineage>
        <taxon>Bacteria</taxon>
        <taxon>Pseudomonadati</taxon>
        <taxon>Bacteroidota</taxon>
        <taxon>Sphingobacteriia</taxon>
        <taxon>Sphingobacteriales</taxon>
        <taxon>Sphingobacteriaceae</taxon>
        <taxon>Arcticibacter</taxon>
    </lineage>
</organism>
<dbReference type="eggNOG" id="ENOG5032ZCB">
    <property type="taxonomic scope" value="Bacteria"/>
</dbReference>
<keyword evidence="2" id="KW-1185">Reference proteome</keyword>
<dbReference type="Gene3D" id="3.30.565.10">
    <property type="entry name" value="Histidine kinase-like ATPase, C-terminal domain"/>
    <property type="match status" value="1"/>
</dbReference>
<dbReference type="Proteomes" id="UP000014174">
    <property type="component" value="Unassembled WGS sequence"/>
</dbReference>
<accession>R9H5P9</accession>